<feature type="signal peptide" evidence="2">
    <location>
        <begin position="1"/>
        <end position="35"/>
    </location>
</feature>
<evidence type="ECO:0000256" key="2">
    <source>
        <dbReference type="SAM" id="SignalP"/>
    </source>
</evidence>
<organism evidence="3 4">
    <name type="scientific">Rhodotorula mucilaginosa</name>
    <name type="common">Yeast</name>
    <name type="synonym">Rhodotorula rubra</name>
    <dbReference type="NCBI Taxonomy" id="5537"/>
    <lineage>
        <taxon>Eukaryota</taxon>
        <taxon>Fungi</taxon>
        <taxon>Dikarya</taxon>
        <taxon>Basidiomycota</taxon>
        <taxon>Pucciniomycotina</taxon>
        <taxon>Microbotryomycetes</taxon>
        <taxon>Sporidiobolales</taxon>
        <taxon>Sporidiobolaceae</taxon>
        <taxon>Rhodotorula</taxon>
    </lineage>
</organism>
<feature type="compositionally biased region" description="Low complexity" evidence="1">
    <location>
        <begin position="189"/>
        <end position="203"/>
    </location>
</feature>
<reference evidence="3 4" key="1">
    <citation type="submission" date="2020-11" db="EMBL/GenBank/DDBJ databases">
        <title>Kefir isolates.</title>
        <authorList>
            <person name="Marcisauskas S."/>
            <person name="Kim Y."/>
            <person name="Blasche S."/>
        </authorList>
    </citation>
    <scope>NUCLEOTIDE SEQUENCE [LARGE SCALE GENOMIC DNA]</scope>
    <source>
        <strain evidence="3 4">KR</strain>
    </source>
</reference>
<dbReference type="EMBL" id="PUHQ01000062">
    <property type="protein sequence ID" value="KAG0658782.1"/>
    <property type="molecule type" value="Genomic_DNA"/>
</dbReference>
<evidence type="ECO:0000256" key="1">
    <source>
        <dbReference type="SAM" id="MobiDB-lite"/>
    </source>
</evidence>
<proteinExistence type="predicted"/>
<feature type="region of interest" description="Disordered" evidence="1">
    <location>
        <begin position="189"/>
        <end position="218"/>
    </location>
</feature>
<sequence length="316" mass="33128">MSPPLSSPFAFATTFTLTLFLTLLASLSLVPVVHGQAAGLGLVQCAPAQVQVGGGSGPYTVSVLPAGADGQIVTGAEPLQTFPALNQSGVASWLVNVPSGTTVRLGVRDGTGAVSYSDPFTVQSGSSNDWFVLHVPQAGQTRKTLTCERVPSPPNKKPAPVVRLVRRPNFNATFASSFSSVLSSSPFSSASSQPESSASRSNSLTATTGRSSSASVLPSSSSFISSSSSLLPFSSLTGSVTTQLVVCIAVDDDDHPPIDLLVDDVQHAYFLIEHDQLGERNRSVRDEPTEQWRFEFAHAIQLTTWLLAALLLVANA</sequence>
<dbReference type="PANTHER" id="PTHR37487">
    <property type="entry name" value="CHROMOSOME 1, WHOLE GENOME SHOTGUN SEQUENCE"/>
    <property type="match status" value="1"/>
</dbReference>
<dbReference type="OrthoDB" id="3362246at2759"/>
<dbReference type="AlphaFoldDB" id="A0A9P7B4X9"/>
<evidence type="ECO:0008006" key="5">
    <source>
        <dbReference type="Google" id="ProtNLM"/>
    </source>
</evidence>
<feature type="region of interest" description="Disordered" evidence="1">
    <location>
        <begin position="143"/>
        <end position="163"/>
    </location>
</feature>
<comment type="caution">
    <text evidence="3">The sequence shown here is derived from an EMBL/GenBank/DDBJ whole genome shotgun (WGS) entry which is preliminary data.</text>
</comment>
<feature type="chain" id="PRO_5040329418" description="Secreted protein" evidence="2">
    <location>
        <begin position="36"/>
        <end position="316"/>
    </location>
</feature>
<keyword evidence="4" id="KW-1185">Reference proteome</keyword>
<evidence type="ECO:0000313" key="4">
    <source>
        <dbReference type="Proteomes" id="UP000777482"/>
    </source>
</evidence>
<dbReference type="PANTHER" id="PTHR37487:SF3">
    <property type="entry name" value="CLEAVAGE_POLYADENYLATION SPECIFICITY FACTOR A SUBUNIT N-TERMINAL DOMAIN-CONTAINING PROTEIN"/>
    <property type="match status" value="1"/>
</dbReference>
<gene>
    <name evidence="3" type="ORF">C6P46_005647</name>
</gene>
<dbReference type="Proteomes" id="UP000777482">
    <property type="component" value="Unassembled WGS sequence"/>
</dbReference>
<name>A0A9P7B4X9_RHOMI</name>
<keyword evidence="2" id="KW-0732">Signal</keyword>
<evidence type="ECO:0000313" key="3">
    <source>
        <dbReference type="EMBL" id="KAG0658782.1"/>
    </source>
</evidence>
<accession>A0A9P7B4X9</accession>
<protein>
    <recommendedName>
        <fullName evidence="5">Secreted protein</fullName>
    </recommendedName>
</protein>